<keyword evidence="6" id="KW-0812">Transmembrane</keyword>
<keyword evidence="9 10" id="KW-0472">Membrane</keyword>
<evidence type="ECO:0000256" key="5">
    <source>
        <dbReference type="ARBA" id="ARBA00022519"/>
    </source>
</evidence>
<dbReference type="AlphaFoldDB" id="A0A372DLT5"/>
<comment type="caution">
    <text evidence="13">The sequence shown here is derived from an EMBL/GenBank/DDBJ whole genome shotgun (WGS) entry which is preliminary data.</text>
</comment>
<dbReference type="GO" id="GO:0009306">
    <property type="term" value="P:protein secretion"/>
    <property type="evidence" value="ECO:0007669"/>
    <property type="project" value="InterPro"/>
</dbReference>
<evidence type="ECO:0000256" key="4">
    <source>
        <dbReference type="ARBA" id="ARBA00022475"/>
    </source>
</evidence>
<feature type="region of interest" description="Disordered" evidence="11">
    <location>
        <begin position="235"/>
        <end position="257"/>
    </location>
</feature>
<dbReference type="SUPFAM" id="SSF158544">
    <property type="entry name" value="GspK insert domain-like"/>
    <property type="match status" value="1"/>
</dbReference>
<dbReference type="InterPro" id="IPR005628">
    <property type="entry name" value="GspK"/>
</dbReference>
<keyword evidence="5 10" id="KW-0997">Cell inner membrane</keyword>
<dbReference type="GO" id="GO:0005886">
    <property type="term" value="C:plasma membrane"/>
    <property type="evidence" value="ECO:0007669"/>
    <property type="project" value="UniProtKB-SubCell"/>
</dbReference>
<dbReference type="PANTHER" id="PTHR38831:SF2">
    <property type="entry name" value="TYPE II SECRETION SYSTEM PROTEIN K"/>
    <property type="match status" value="1"/>
</dbReference>
<evidence type="ECO:0000313" key="13">
    <source>
        <dbReference type="EMBL" id="RFP60520.1"/>
    </source>
</evidence>
<evidence type="ECO:0000256" key="3">
    <source>
        <dbReference type="ARBA" id="ARBA00022448"/>
    </source>
</evidence>
<dbReference type="InterPro" id="IPR049031">
    <property type="entry name" value="T2SSK_SAM-like_1st"/>
</dbReference>
<evidence type="ECO:0000313" key="14">
    <source>
        <dbReference type="Proteomes" id="UP000262917"/>
    </source>
</evidence>
<evidence type="ECO:0000256" key="1">
    <source>
        <dbReference type="ARBA" id="ARBA00004533"/>
    </source>
</evidence>
<organism evidence="13 14">
    <name type="scientific">Cognatiluteimonas weifangensis</name>
    <dbReference type="NCBI Taxonomy" id="2303539"/>
    <lineage>
        <taxon>Bacteria</taxon>
        <taxon>Pseudomonadati</taxon>
        <taxon>Pseudomonadota</taxon>
        <taxon>Gammaproteobacteria</taxon>
        <taxon>Lysobacterales</taxon>
        <taxon>Lysobacteraceae</taxon>
        <taxon>Cognatiluteimonas</taxon>
    </lineage>
</organism>
<keyword evidence="3 10" id="KW-0813">Transport</keyword>
<keyword evidence="4 10" id="KW-1003">Cell membrane</keyword>
<accession>A0A372DLT5</accession>
<proteinExistence type="inferred from homology"/>
<comment type="subcellular location">
    <subcellularLocation>
        <location evidence="1 10">Cell inner membrane</location>
    </subcellularLocation>
</comment>
<evidence type="ECO:0000256" key="7">
    <source>
        <dbReference type="ARBA" id="ARBA00022927"/>
    </source>
</evidence>
<name>A0A372DLT5_9GAMM</name>
<dbReference type="EMBL" id="QVPD01000006">
    <property type="protein sequence ID" value="RFP60520.1"/>
    <property type="molecule type" value="Genomic_DNA"/>
</dbReference>
<dbReference type="Gene3D" id="1.10.40.60">
    <property type="entry name" value="EpsJ-like"/>
    <property type="match status" value="1"/>
</dbReference>
<dbReference type="InterPro" id="IPR038072">
    <property type="entry name" value="GspK_central_sf"/>
</dbReference>
<dbReference type="Proteomes" id="UP000262917">
    <property type="component" value="Unassembled WGS sequence"/>
</dbReference>
<comment type="similarity">
    <text evidence="2 10">Belongs to the GSP K family.</text>
</comment>
<evidence type="ECO:0000256" key="8">
    <source>
        <dbReference type="ARBA" id="ARBA00022989"/>
    </source>
</evidence>
<reference evidence="13 14" key="1">
    <citation type="submission" date="2018-08" db="EMBL/GenBank/DDBJ databases">
        <title>Lysobacter weifangensis sp. nov., a new member of the family 'Xanthomonadaceae', isolated from soil in a farmland.</title>
        <authorList>
            <person name="Zhao H."/>
        </authorList>
    </citation>
    <scope>NUCLEOTIDE SEQUENCE [LARGE SCALE GENOMIC DNA]</scope>
    <source>
        <strain evidence="13 14">WF-2</strain>
    </source>
</reference>
<evidence type="ECO:0000256" key="11">
    <source>
        <dbReference type="SAM" id="MobiDB-lite"/>
    </source>
</evidence>
<feature type="domain" description="T2SS protein K first SAM-like" evidence="12">
    <location>
        <begin position="112"/>
        <end position="202"/>
    </location>
</feature>
<keyword evidence="8" id="KW-1133">Transmembrane helix</keyword>
<evidence type="ECO:0000256" key="6">
    <source>
        <dbReference type="ARBA" id="ARBA00022692"/>
    </source>
</evidence>
<evidence type="ECO:0000259" key="12">
    <source>
        <dbReference type="Pfam" id="PF21687"/>
    </source>
</evidence>
<protein>
    <recommendedName>
        <fullName evidence="10">Type II secretion system protein K</fullName>
    </recommendedName>
</protein>
<gene>
    <name evidence="13" type="ORF">D0Y53_07400</name>
</gene>
<dbReference type="RefSeq" id="WP_117202580.1">
    <property type="nucleotide sequence ID" value="NZ_JBHTBK010000035.1"/>
</dbReference>
<keyword evidence="7" id="KW-0653">Protein transport</keyword>
<keyword evidence="14" id="KW-1185">Reference proteome</keyword>
<evidence type="ECO:0000256" key="10">
    <source>
        <dbReference type="PIRNR" id="PIRNR002786"/>
    </source>
</evidence>
<evidence type="ECO:0000256" key="2">
    <source>
        <dbReference type="ARBA" id="ARBA00007246"/>
    </source>
</evidence>
<dbReference type="PANTHER" id="PTHR38831">
    <property type="entry name" value="TYPE II SECRETION SYSTEM PROTEIN K"/>
    <property type="match status" value="1"/>
</dbReference>
<dbReference type="OrthoDB" id="9181871at2"/>
<sequence length="303" mass="32003">MRPGAPRRRRCAARPARGVALLLVLWLVALLTALVGSFALAARTEHLQGQVLSRGLVAQQAARAGVEYAITRVTASEPRWRWLADGREYRWDYAGAQVAIRIVDEQGKVDLNMADADLLAALLRVLGSDPREAARVAAAILDWRDADALTQPAGGAEDPDYAAAGRAYGAADAPLESVAEVEQVLGMTPALYARLAPHVTVYSGRERPDPAFASAPVLAATGFEAAQVLAQRQGWTPASGLPPPPLPGGQALVGDNSGTYSIESRARLGGRTAVLRVVVRNGGTGLPGSAWTPLRWEEGASPR</sequence>
<evidence type="ECO:0000256" key="9">
    <source>
        <dbReference type="ARBA" id="ARBA00023136"/>
    </source>
</evidence>
<dbReference type="PIRSF" id="PIRSF002786">
    <property type="entry name" value="XcpX"/>
    <property type="match status" value="1"/>
</dbReference>
<dbReference type="Pfam" id="PF21687">
    <property type="entry name" value="T2SSK_1st"/>
    <property type="match status" value="1"/>
</dbReference>